<evidence type="ECO:0000313" key="8">
    <source>
        <dbReference type="EMBL" id="KAJ7388802.1"/>
    </source>
</evidence>
<feature type="compositionally biased region" description="Acidic residues" evidence="6">
    <location>
        <begin position="759"/>
        <end position="769"/>
    </location>
</feature>
<evidence type="ECO:0000259" key="7">
    <source>
        <dbReference type="PROSITE" id="PS50067"/>
    </source>
</evidence>
<feature type="compositionally biased region" description="Low complexity" evidence="6">
    <location>
        <begin position="566"/>
        <end position="575"/>
    </location>
</feature>
<evidence type="ECO:0000256" key="4">
    <source>
        <dbReference type="ARBA" id="ARBA00023212"/>
    </source>
</evidence>
<feature type="compositionally biased region" description="Low complexity" evidence="6">
    <location>
        <begin position="244"/>
        <end position="254"/>
    </location>
</feature>
<dbReference type="SMART" id="SM00129">
    <property type="entry name" value="KISc"/>
    <property type="match status" value="1"/>
</dbReference>
<feature type="region of interest" description="Disordered" evidence="6">
    <location>
        <begin position="566"/>
        <end position="586"/>
    </location>
</feature>
<dbReference type="PANTHER" id="PTHR47972:SF16">
    <property type="entry name" value="KINESIN-LIKE PROTEIN"/>
    <property type="match status" value="1"/>
</dbReference>
<feature type="region of interest" description="Disordered" evidence="6">
    <location>
        <begin position="1115"/>
        <end position="1143"/>
    </location>
</feature>
<feature type="region of interest" description="Disordered" evidence="6">
    <location>
        <begin position="497"/>
        <end position="531"/>
    </location>
</feature>
<dbReference type="GO" id="GO:0003777">
    <property type="term" value="F:microtubule motor activity"/>
    <property type="evidence" value="ECO:0007669"/>
    <property type="project" value="InterPro"/>
</dbReference>
<dbReference type="OrthoDB" id="3176171at2759"/>
<feature type="region of interest" description="Disordered" evidence="6">
    <location>
        <begin position="1"/>
        <end position="287"/>
    </location>
</feature>
<keyword evidence="4" id="KW-0963">Cytoplasm</keyword>
<comment type="caution">
    <text evidence="8">The sequence shown here is derived from an EMBL/GenBank/DDBJ whole genome shotgun (WGS) entry which is preliminary data.</text>
</comment>
<feature type="compositionally biased region" description="Basic and acidic residues" evidence="6">
    <location>
        <begin position="1193"/>
        <end position="1215"/>
    </location>
</feature>
<dbReference type="InterPro" id="IPR036961">
    <property type="entry name" value="Kinesin_motor_dom_sf"/>
</dbReference>
<dbReference type="Gene3D" id="3.40.850.10">
    <property type="entry name" value="Kinesin motor domain"/>
    <property type="match status" value="1"/>
</dbReference>
<dbReference type="GO" id="GO:0008017">
    <property type="term" value="F:microtubule binding"/>
    <property type="evidence" value="ECO:0007669"/>
    <property type="project" value="InterPro"/>
</dbReference>
<reference evidence="8" key="1">
    <citation type="submission" date="2023-01" db="EMBL/GenBank/DDBJ databases">
        <title>Genome assembly of the deep-sea coral Lophelia pertusa.</title>
        <authorList>
            <person name="Herrera S."/>
            <person name="Cordes E."/>
        </authorList>
    </citation>
    <scope>NUCLEOTIDE SEQUENCE</scope>
    <source>
        <strain evidence="8">USNM1676648</strain>
        <tissue evidence="8">Polyp</tissue>
    </source>
</reference>
<keyword evidence="4" id="KW-0206">Cytoskeleton</keyword>
<evidence type="ECO:0000256" key="6">
    <source>
        <dbReference type="SAM" id="MobiDB-lite"/>
    </source>
</evidence>
<dbReference type="GO" id="GO:0005524">
    <property type="term" value="F:ATP binding"/>
    <property type="evidence" value="ECO:0007669"/>
    <property type="project" value="UniProtKB-UniRule"/>
</dbReference>
<feature type="compositionally biased region" description="Polar residues" evidence="6">
    <location>
        <begin position="84"/>
        <end position="119"/>
    </location>
</feature>
<dbReference type="CDD" id="cd01366">
    <property type="entry name" value="KISc_C_terminal"/>
    <property type="match status" value="1"/>
</dbReference>
<feature type="compositionally biased region" description="Basic and acidic residues" evidence="6">
    <location>
        <begin position="1134"/>
        <end position="1143"/>
    </location>
</feature>
<dbReference type="Pfam" id="PF00225">
    <property type="entry name" value="Kinesin"/>
    <property type="match status" value="1"/>
</dbReference>
<feature type="binding site" evidence="5">
    <location>
        <begin position="1393"/>
        <end position="1400"/>
    </location>
    <ligand>
        <name>ATP</name>
        <dbReference type="ChEBI" id="CHEBI:30616"/>
    </ligand>
</feature>
<evidence type="ECO:0000256" key="5">
    <source>
        <dbReference type="PROSITE-ProRule" id="PRU00283"/>
    </source>
</evidence>
<feature type="region of interest" description="Disordered" evidence="6">
    <location>
        <begin position="1177"/>
        <end position="1215"/>
    </location>
</feature>
<evidence type="ECO:0000313" key="9">
    <source>
        <dbReference type="Proteomes" id="UP001163046"/>
    </source>
</evidence>
<sequence>MMATRNPKVAPKRKPSKPQARESTLSKEQAWTDTDDTEGTKESGESSDQTKDSTTPGEPQKGSLISVREAGEANKGYAEDEMNQSETNGVHEGPQTTDTEVPQTDTEGVNGTETDSMGSMESAARRRIKRNTVVPTDGEDSGVSGRQTPDVESRKDAWSIAETDADVESNAASSRPSSAHHRARQRPATAVARQPMPVAPVERPMTAPAIDYRSQARPGTSGSSRPKSTGPRSRSRGEDERLSRPASSSSSPLAITNGEIIPWEEPSPGIRDRESSSSRSSGLLAPPQLQGEQNAYIPYIYARECIQRVMDDMKKMKSSHVKVVDNIQDQYKTIEDDIQAKFNTFVLNLRNEYSNKVTTFRQVITIHREDSFRTNTYWQETVKSLQGKNQVLLNEKRHLLIKNREEFAQLEQDKATAVKDLTRMLDERHAKYALLLADFKGEQEKVRELEEKLKALEEQGVKQQEHNQTSHEDEIKALKAKHEEELNELKQQLELVEKEKQEKDEVHQKELKDKEDEETKKITELTEKHTSEVDALKAELQKLQEEIDALKAAVATGGTTAIITTTTSVTSESAEPQTTQIAKEQTQEEVKEQAEVTAQAAPVAAAAAPVSAAATVATVTVLDNAEKERLTQEITKLQEEIEKNKTEAAKYKEDLEKEKERILNLEEEVSHVGKEKTRFEKQATDNKQELRETRQQCTALREQLQGLLTATAAAGQVDDKETEEKLKAAEEEKQALVDEQNKMKEEFEKWKEQYRQDHEGEEPTEDDRSEEVQAMMEKLKQEEDKLKKAENTIVVMTMLKEGTVPETVATAGVADSSGKVEELEDRISQLEAARDELEVSVEKLTKEKEALEEKVSEHEEHNKELTEKNAELDEKVKDLEKEVEELRNELDEIGDGVPAATSSVTGEGQDVEGVSSKVAELEEELAKANRDLEKEKATTLAQIEEIEALKKELASLKEGSSGEVDELKAQLVSSKEILEADVRQKEEALTEAKKRIEELEKKLLENVPIDTAKEIGAYQAKMVLLEKDKEKAVKESVQLKASVTTLTAKVETLNKNIELQKQTEKELQDTNKKMRAERVKELKEAKDQADTKSKKQIEENNKKIQALQKKIKELEAGGVKPQDSKIDTGLGGAKRKDSRAAADLEKVNKEKEKLLGQVEALKKAAHEDHSKIKQLEKDVKEAQTKAKPAGPSAEERAAAKKQDKQLKDLQKNLEMEKRKFEKVKDTLTKTEEELKDLKKEHDALSADSRKDKDTLSKLEVAAQEGLAAQEKVDDLTKEVKELREENKSLSDNYNSERILRKKYYNMVEDMKGKIRVFCRARPLSGSEKERGNHEVIKSPDEYTVVVETSRGPRDFQYDQVFTPNHGQEKVFEDTNNLIQSAVDGYNVCIFAYGQTGSGKTYPLNWNHSPVIRIVILYSFTILTYTMIGDKELKSPGIAPRSMEAIYQLMGEQKSKFSFKVQCYMLELYNDRLIDLLAPHGKEPAKLDIKKDKKGLVFVHGSMMLEAPTKDELWTIFERGSENRHVASTKMNAESSRSHLILGIIIESTNLTSGAVVKGKISLVDLAGSERANKTGATAEQLKEAQSINKSLSALGDVISALSSEQQFIPYRNNKLTMLMQDSLGGNAKTLMFVNISPADYNTDETVTSLTYASRVKLITNDAQKNTENKEINRLKGIIAKLKKGESVEDADAEE</sequence>
<feature type="compositionally biased region" description="Basic and acidic residues" evidence="6">
    <location>
        <begin position="38"/>
        <end position="51"/>
    </location>
</feature>
<dbReference type="InterPro" id="IPR027417">
    <property type="entry name" value="P-loop_NTPase"/>
</dbReference>
<feature type="domain" description="Kinesin motor" evidence="7">
    <location>
        <begin position="1313"/>
        <end position="1658"/>
    </location>
</feature>
<dbReference type="InterPro" id="IPR019821">
    <property type="entry name" value="Kinesin_motor_CS"/>
</dbReference>
<comment type="subcellular location">
    <subcellularLocation>
        <location evidence="1">Cytoplasm</location>
        <location evidence="1">Cytoskeleton</location>
    </subcellularLocation>
</comment>
<dbReference type="Proteomes" id="UP001163046">
    <property type="component" value="Unassembled WGS sequence"/>
</dbReference>
<dbReference type="InterPro" id="IPR027640">
    <property type="entry name" value="Kinesin-like_fam"/>
</dbReference>
<evidence type="ECO:0000256" key="3">
    <source>
        <dbReference type="ARBA" id="ARBA00022840"/>
    </source>
</evidence>
<organism evidence="8 9">
    <name type="scientific">Desmophyllum pertusum</name>
    <dbReference type="NCBI Taxonomy" id="174260"/>
    <lineage>
        <taxon>Eukaryota</taxon>
        <taxon>Metazoa</taxon>
        <taxon>Cnidaria</taxon>
        <taxon>Anthozoa</taxon>
        <taxon>Hexacorallia</taxon>
        <taxon>Scleractinia</taxon>
        <taxon>Caryophylliina</taxon>
        <taxon>Caryophylliidae</taxon>
        <taxon>Desmophyllum</taxon>
    </lineage>
</organism>
<proteinExistence type="inferred from homology"/>
<dbReference type="PROSITE" id="PS50067">
    <property type="entry name" value="KINESIN_MOTOR_2"/>
    <property type="match status" value="1"/>
</dbReference>
<keyword evidence="9" id="KW-1185">Reference proteome</keyword>
<evidence type="ECO:0000256" key="1">
    <source>
        <dbReference type="ARBA" id="ARBA00004245"/>
    </source>
</evidence>
<feature type="compositionally biased region" description="Polar residues" evidence="6">
    <location>
        <begin position="21"/>
        <end position="32"/>
    </location>
</feature>
<comment type="similarity">
    <text evidence="5">Belongs to the TRAFAC class myosin-kinesin ATPase superfamily. Kinesin family.</text>
</comment>
<evidence type="ECO:0000256" key="2">
    <source>
        <dbReference type="ARBA" id="ARBA00022741"/>
    </source>
</evidence>
<dbReference type="SUPFAM" id="SSF52540">
    <property type="entry name" value="P-loop containing nucleoside triphosphate hydrolases"/>
    <property type="match status" value="1"/>
</dbReference>
<name>A0A9W9ZW38_9CNID</name>
<feature type="region of interest" description="Disordered" evidence="6">
    <location>
        <begin position="673"/>
        <end position="693"/>
    </location>
</feature>
<dbReference type="PANTHER" id="PTHR47972">
    <property type="entry name" value="KINESIN-LIKE PROTEIN KLP-3"/>
    <property type="match status" value="1"/>
</dbReference>
<dbReference type="GO" id="GO:0007018">
    <property type="term" value="P:microtubule-based movement"/>
    <property type="evidence" value="ECO:0007669"/>
    <property type="project" value="InterPro"/>
</dbReference>
<feature type="region of interest" description="Disordered" evidence="6">
    <location>
        <begin position="850"/>
        <end position="916"/>
    </location>
</feature>
<feature type="compositionally biased region" description="Basic and acidic residues" evidence="6">
    <location>
        <begin position="850"/>
        <end position="890"/>
    </location>
</feature>
<dbReference type="PRINTS" id="PR00380">
    <property type="entry name" value="KINESINHEAVY"/>
</dbReference>
<keyword evidence="3 5" id="KW-0067">ATP-binding</keyword>
<feature type="region of interest" description="Disordered" evidence="6">
    <location>
        <begin position="714"/>
        <end position="784"/>
    </location>
</feature>
<feature type="compositionally biased region" description="Polar residues" evidence="6">
    <location>
        <begin position="217"/>
        <end position="232"/>
    </location>
</feature>
<dbReference type="PROSITE" id="PS00411">
    <property type="entry name" value="KINESIN_MOTOR_1"/>
    <property type="match status" value="1"/>
</dbReference>
<keyword evidence="5" id="KW-0505">Motor protein</keyword>
<protein>
    <recommendedName>
        <fullName evidence="7">Kinesin motor domain-containing protein</fullName>
    </recommendedName>
</protein>
<feature type="compositionally biased region" description="Basic and acidic residues" evidence="6">
    <location>
        <begin position="717"/>
        <end position="758"/>
    </location>
</feature>
<dbReference type="SUPFAM" id="SSF90257">
    <property type="entry name" value="Myosin rod fragments"/>
    <property type="match status" value="1"/>
</dbReference>
<gene>
    <name evidence="8" type="ORF">OS493_035586</name>
</gene>
<dbReference type="InterPro" id="IPR001752">
    <property type="entry name" value="Kinesin_motor_dom"/>
</dbReference>
<dbReference type="Gene3D" id="1.10.287.1490">
    <property type="match status" value="1"/>
</dbReference>
<dbReference type="EMBL" id="MU825450">
    <property type="protein sequence ID" value="KAJ7388802.1"/>
    <property type="molecule type" value="Genomic_DNA"/>
</dbReference>
<dbReference type="GO" id="GO:0005856">
    <property type="term" value="C:cytoskeleton"/>
    <property type="evidence" value="ECO:0007669"/>
    <property type="project" value="UniProtKB-SubCell"/>
</dbReference>
<accession>A0A9W9ZW38</accession>
<keyword evidence="2 5" id="KW-0547">Nucleotide-binding</keyword>